<keyword evidence="6" id="KW-1185">Reference proteome</keyword>
<evidence type="ECO:0000256" key="1">
    <source>
        <dbReference type="ARBA" id="ARBA00005771"/>
    </source>
</evidence>
<keyword evidence="2 3" id="KW-0808">Transferase</keyword>
<accession>A0AA39SJN7</accession>
<dbReference type="EMBL" id="JAUESC010000380">
    <property type="protein sequence ID" value="KAK0592759.1"/>
    <property type="molecule type" value="Genomic_DNA"/>
</dbReference>
<dbReference type="InterPro" id="IPR027417">
    <property type="entry name" value="P-loop_NTPase"/>
</dbReference>
<comment type="caution">
    <text evidence="5">The sequence shown here is derived from an EMBL/GenBank/DDBJ whole genome shotgun (WGS) entry which is preliminary data.</text>
</comment>
<reference evidence="5" key="1">
    <citation type="journal article" date="2022" name="Plant J.">
        <title>Strategies of tolerance reflected in two North American maple genomes.</title>
        <authorList>
            <person name="McEvoy S.L."/>
            <person name="Sezen U.U."/>
            <person name="Trouern-Trend A."/>
            <person name="McMahon S.M."/>
            <person name="Schaberg P.G."/>
            <person name="Yang J."/>
            <person name="Wegrzyn J.L."/>
            <person name="Swenson N.G."/>
        </authorList>
    </citation>
    <scope>NUCLEOTIDE SEQUENCE</scope>
    <source>
        <strain evidence="5">NS2018</strain>
    </source>
</reference>
<organism evidence="5 6">
    <name type="scientific">Acer saccharum</name>
    <name type="common">Sugar maple</name>
    <dbReference type="NCBI Taxonomy" id="4024"/>
    <lineage>
        <taxon>Eukaryota</taxon>
        <taxon>Viridiplantae</taxon>
        <taxon>Streptophyta</taxon>
        <taxon>Embryophyta</taxon>
        <taxon>Tracheophyta</taxon>
        <taxon>Spermatophyta</taxon>
        <taxon>Magnoliopsida</taxon>
        <taxon>eudicotyledons</taxon>
        <taxon>Gunneridae</taxon>
        <taxon>Pentapetalae</taxon>
        <taxon>rosids</taxon>
        <taxon>malvids</taxon>
        <taxon>Sapindales</taxon>
        <taxon>Sapindaceae</taxon>
        <taxon>Hippocastanoideae</taxon>
        <taxon>Acereae</taxon>
        <taxon>Acer</taxon>
    </lineage>
</organism>
<dbReference type="SUPFAM" id="SSF52540">
    <property type="entry name" value="P-loop containing nucleoside triphosphate hydrolases"/>
    <property type="match status" value="1"/>
</dbReference>
<dbReference type="Proteomes" id="UP001168877">
    <property type="component" value="Unassembled WGS sequence"/>
</dbReference>
<name>A0AA39SJN7_ACESA</name>
<dbReference type="AlphaFoldDB" id="A0AA39SJN7"/>
<comment type="similarity">
    <text evidence="1 3">Belongs to the sulfotransferase 1 family.</text>
</comment>
<evidence type="ECO:0000313" key="5">
    <source>
        <dbReference type="EMBL" id="KAK0592759.1"/>
    </source>
</evidence>
<dbReference type="Pfam" id="PF00685">
    <property type="entry name" value="Sulfotransfer_1"/>
    <property type="match status" value="1"/>
</dbReference>
<proteinExistence type="inferred from homology"/>
<protein>
    <recommendedName>
        <fullName evidence="3">Sulfotransferase</fullName>
        <ecNumber evidence="3">2.8.2.-</ecNumber>
    </recommendedName>
</protein>
<sequence>MANPSSFSSQEFEKLPKETCWESFDLYKFHGFWYPGILLSGVLGVQSHFEARSDDVILASFPKTGTTWLKALCSCILQEHDHDHDHDDQLSLKNPHALVRGLEYDLFKDDVTLSDIDLSTMPSPRLFHTHMPYSHLPDSVLKNPDCKIVYITRNPKDVFIFNWHFFNSDSWRTSPEPYPMEKVLDEFCKGHQFCGPFFDHVLEFWFESLKMPEKILFLKYEEMKRDPKGELKKLAAFLGRPFSNEEQVEKVLWRSSFDRLKNLEVNKNGVVFDLELSNKLFFRRGIVGDWKNYFTDEMKKKLDEISCMKLEGSGLDFEM</sequence>
<reference evidence="5" key="2">
    <citation type="submission" date="2023-06" db="EMBL/GenBank/DDBJ databases">
        <authorList>
            <person name="Swenson N.G."/>
            <person name="Wegrzyn J.L."/>
            <person name="Mcevoy S.L."/>
        </authorList>
    </citation>
    <scope>NUCLEOTIDE SEQUENCE</scope>
    <source>
        <strain evidence="5">NS2018</strain>
        <tissue evidence="5">Leaf</tissue>
    </source>
</reference>
<evidence type="ECO:0000313" key="6">
    <source>
        <dbReference type="Proteomes" id="UP001168877"/>
    </source>
</evidence>
<gene>
    <name evidence="5" type="ORF">LWI29_024914</name>
</gene>
<feature type="domain" description="Sulfotransferase" evidence="4">
    <location>
        <begin position="54"/>
        <end position="313"/>
    </location>
</feature>
<evidence type="ECO:0000256" key="2">
    <source>
        <dbReference type="ARBA" id="ARBA00022679"/>
    </source>
</evidence>
<evidence type="ECO:0000259" key="4">
    <source>
        <dbReference type="Pfam" id="PF00685"/>
    </source>
</evidence>
<dbReference type="PANTHER" id="PTHR11783">
    <property type="entry name" value="SULFOTRANSFERASE SULT"/>
    <property type="match status" value="1"/>
</dbReference>
<dbReference type="InterPro" id="IPR000863">
    <property type="entry name" value="Sulfotransferase_dom"/>
</dbReference>
<dbReference type="Gene3D" id="3.40.50.300">
    <property type="entry name" value="P-loop containing nucleotide triphosphate hydrolases"/>
    <property type="match status" value="1"/>
</dbReference>
<dbReference type="EC" id="2.8.2.-" evidence="3"/>
<evidence type="ECO:0000256" key="3">
    <source>
        <dbReference type="RuleBase" id="RU361155"/>
    </source>
</evidence>
<dbReference type="GO" id="GO:0008146">
    <property type="term" value="F:sulfotransferase activity"/>
    <property type="evidence" value="ECO:0007669"/>
    <property type="project" value="InterPro"/>
</dbReference>